<sequence>MQPHEMEDMLFSFPSSQESQDGVDDESDLLDELPGEEYDSDIDLWEEENTQNLLLPPTPDASLDEDILDEFENAVQLADEIQGTTTGTVKNRDWVIARVEGLIEGILDGLLAGDSELSISLKTRSGISRRDSFQSKQTERAPHPRTRKISFPGSNGQEAWRFTVLVKILQLVHECLIEDVVASKRDLYYRHPDLFVKQSVVDRFVDDLACTLGIPRALLNVTAAAKGLVAGNFTLVRADGTIIHGLNVNEGMLLPNVNSSDTLDISSVQWVIIVEKEATFRHLAKGYPDVSTRTFLQHIADRSPEVRMFAVVDYDPDGIAIMSTYKYGSHRLAHENKTNDDTGGPNLRNLHWLGVHSHHLFRIPQEECAPAITANPNAQGLLRLSPRDRTKACRMLEWDLCTEDGPETDWRRQLQRMLMLNIKAEIQILEESSDGLVAWLEEEIGARDFGKQP</sequence>
<dbReference type="InterPro" id="IPR034136">
    <property type="entry name" value="TOPRIM_Topo6A/Spo11"/>
</dbReference>
<dbReference type="PANTHER" id="PTHR10848">
    <property type="entry name" value="MEIOTIC RECOMBINATION PROTEIN SPO11"/>
    <property type="match status" value="1"/>
</dbReference>
<evidence type="ECO:0000256" key="6">
    <source>
        <dbReference type="ARBA" id="ARBA00022842"/>
    </source>
</evidence>
<dbReference type="Proteomes" id="UP000800097">
    <property type="component" value="Unassembled WGS sequence"/>
</dbReference>
<keyword evidence="7 10" id="KW-0799">Topoisomerase</keyword>
<keyword evidence="6" id="KW-0460">Magnesium</keyword>
<dbReference type="EMBL" id="ML986493">
    <property type="protein sequence ID" value="KAF2276558.1"/>
    <property type="molecule type" value="Genomic_DNA"/>
</dbReference>
<dbReference type="GO" id="GO:0000228">
    <property type="term" value="C:nuclear chromosome"/>
    <property type="evidence" value="ECO:0007669"/>
    <property type="project" value="TreeGrafter"/>
</dbReference>
<dbReference type="SUPFAM" id="SSF56726">
    <property type="entry name" value="DNA topoisomerase IV, alpha subunit"/>
    <property type="match status" value="1"/>
</dbReference>
<dbReference type="PRINTS" id="PR01550">
    <property type="entry name" value="TOP6AFAMILY"/>
</dbReference>
<dbReference type="Gene3D" id="3.40.1360.10">
    <property type="match status" value="1"/>
</dbReference>
<dbReference type="Gene3D" id="1.10.10.10">
    <property type="entry name" value="Winged helix-like DNA-binding domain superfamily/Winged helix DNA-binding domain"/>
    <property type="match status" value="1"/>
</dbReference>
<protein>
    <recommendedName>
        <fullName evidence="4">DNA topoisomerase (ATP-hydrolyzing)</fullName>
        <ecNumber evidence="4">5.6.2.2</ecNumber>
    </recommendedName>
</protein>
<comment type="catalytic activity">
    <reaction evidence="1 10">
        <text>ATP-dependent breakage, passage and rejoining of double-stranded DNA.</text>
        <dbReference type="EC" id="5.6.2.2"/>
    </reaction>
</comment>
<dbReference type="RefSeq" id="XP_033654097.1">
    <property type="nucleotide sequence ID" value="XM_033796957.1"/>
</dbReference>
<feature type="domain" description="Topoisomerase 6 subunit A/Spo11 TOPRIM" evidence="13">
    <location>
        <begin position="284"/>
        <end position="433"/>
    </location>
</feature>
<comment type="cofactor">
    <cofactor evidence="2">
        <name>Mg(2+)</name>
        <dbReference type="ChEBI" id="CHEBI:18420"/>
    </cofactor>
</comment>
<evidence type="ECO:0000256" key="1">
    <source>
        <dbReference type="ARBA" id="ARBA00000185"/>
    </source>
</evidence>
<dbReference type="GO" id="GO:0003677">
    <property type="term" value="F:DNA binding"/>
    <property type="evidence" value="ECO:0007669"/>
    <property type="project" value="UniProtKB-UniRule"/>
</dbReference>
<feature type="compositionally biased region" description="Acidic residues" evidence="11">
    <location>
        <begin position="21"/>
        <end position="38"/>
    </location>
</feature>
<dbReference type="GO" id="GO:0003918">
    <property type="term" value="F:DNA topoisomerase type II (double strand cut, ATP-hydrolyzing) activity"/>
    <property type="evidence" value="ECO:0007669"/>
    <property type="project" value="UniProtKB-UniRule"/>
</dbReference>
<proteinExistence type="inferred from homology"/>
<dbReference type="GO" id="GO:0005524">
    <property type="term" value="F:ATP binding"/>
    <property type="evidence" value="ECO:0007669"/>
    <property type="project" value="InterPro"/>
</dbReference>
<dbReference type="InterPro" id="IPR013049">
    <property type="entry name" value="Spo11/TopoVI_A_N"/>
</dbReference>
<evidence type="ECO:0000256" key="4">
    <source>
        <dbReference type="ARBA" id="ARBA00012895"/>
    </source>
</evidence>
<feature type="active site" description="O-(5'-phospho-DNA)-tyrosine intermediate" evidence="10">
    <location>
        <position position="189"/>
    </location>
</feature>
<dbReference type="GO" id="GO:0042138">
    <property type="term" value="P:meiotic DNA double-strand break formation"/>
    <property type="evidence" value="ECO:0007669"/>
    <property type="project" value="TreeGrafter"/>
</dbReference>
<feature type="domain" description="Spo11/DNA topoisomerase VI subunit A N-terminal" evidence="12">
    <location>
        <begin position="160"/>
        <end position="221"/>
    </location>
</feature>
<keyword evidence="15" id="KW-1185">Reference proteome</keyword>
<gene>
    <name evidence="14" type="ORF">EI97DRAFT_418566</name>
</gene>
<dbReference type="CDD" id="cd00223">
    <property type="entry name" value="TOPRIM_TopoIIB_SPO"/>
    <property type="match status" value="1"/>
</dbReference>
<dbReference type="InterPro" id="IPR002815">
    <property type="entry name" value="Spo11/TopoVI_A"/>
</dbReference>
<evidence type="ECO:0000256" key="10">
    <source>
        <dbReference type="PROSITE-ProRule" id="PRU01385"/>
    </source>
</evidence>
<evidence type="ECO:0000256" key="8">
    <source>
        <dbReference type="ARBA" id="ARBA00023125"/>
    </source>
</evidence>
<dbReference type="Pfam" id="PF04406">
    <property type="entry name" value="TP6A_N"/>
    <property type="match status" value="1"/>
</dbReference>
<dbReference type="GeneID" id="54550132"/>
<evidence type="ECO:0000259" key="12">
    <source>
        <dbReference type="Pfam" id="PF04406"/>
    </source>
</evidence>
<name>A0A6A6JKT6_WESOR</name>
<reference evidence="14" key="1">
    <citation type="journal article" date="2020" name="Stud. Mycol.">
        <title>101 Dothideomycetes genomes: a test case for predicting lifestyles and emergence of pathogens.</title>
        <authorList>
            <person name="Haridas S."/>
            <person name="Albert R."/>
            <person name="Binder M."/>
            <person name="Bloem J."/>
            <person name="Labutti K."/>
            <person name="Salamov A."/>
            <person name="Andreopoulos B."/>
            <person name="Baker S."/>
            <person name="Barry K."/>
            <person name="Bills G."/>
            <person name="Bluhm B."/>
            <person name="Cannon C."/>
            <person name="Castanera R."/>
            <person name="Culley D."/>
            <person name="Daum C."/>
            <person name="Ezra D."/>
            <person name="Gonzalez J."/>
            <person name="Henrissat B."/>
            <person name="Kuo A."/>
            <person name="Liang C."/>
            <person name="Lipzen A."/>
            <person name="Lutzoni F."/>
            <person name="Magnuson J."/>
            <person name="Mondo S."/>
            <person name="Nolan M."/>
            <person name="Ohm R."/>
            <person name="Pangilinan J."/>
            <person name="Park H.-J."/>
            <person name="Ramirez L."/>
            <person name="Alfaro M."/>
            <person name="Sun H."/>
            <person name="Tritt A."/>
            <person name="Yoshinaga Y."/>
            <person name="Zwiers L.-H."/>
            <person name="Turgeon B."/>
            <person name="Goodwin S."/>
            <person name="Spatafora J."/>
            <person name="Crous P."/>
            <person name="Grigoriev I."/>
        </authorList>
    </citation>
    <scope>NUCLEOTIDE SEQUENCE</scope>
    <source>
        <strain evidence="14">CBS 379.55</strain>
    </source>
</reference>
<evidence type="ECO:0000256" key="7">
    <source>
        <dbReference type="ARBA" id="ARBA00023029"/>
    </source>
</evidence>
<dbReference type="AlphaFoldDB" id="A0A6A6JKT6"/>
<feature type="region of interest" description="Disordered" evidence="11">
    <location>
        <begin position="128"/>
        <end position="152"/>
    </location>
</feature>
<keyword evidence="5" id="KW-0479">Metal-binding</keyword>
<feature type="compositionally biased region" description="Basic and acidic residues" evidence="11">
    <location>
        <begin position="128"/>
        <end position="142"/>
    </location>
</feature>
<evidence type="ECO:0000256" key="11">
    <source>
        <dbReference type="SAM" id="MobiDB-lite"/>
    </source>
</evidence>
<evidence type="ECO:0000256" key="3">
    <source>
        <dbReference type="ARBA" id="ARBA00006559"/>
    </source>
</evidence>
<evidence type="ECO:0000256" key="5">
    <source>
        <dbReference type="ARBA" id="ARBA00022723"/>
    </source>
</evidence>
<dbReference type="Pfam" id="PF21180">
    <property type="entry name" value="TOP6A-Spo11_Toprim"/>
    <property type="match status" value="1"/>
</dbReference>
<dbReference type="OrthoDB" id="5377392at2759"/>
<dbReference type="GO" id="GO:0046872">
    <property type="term" value="F:metal ion binding"/>
    <property type="evidence" value="ECO:0007669"/>
    <property type="project" value="UniProtKB-KW"/>
</dbReference>
<dbReference type="EC" id="5.6.2.2" evidence="4"/>
<dbReference type="GO" id="GO:0000706">
    <property type="term" value="P:meiotic DNA double-strand break processing"/>
    <property type="evidence" value="ECO:0007669"/>
    <property type="project" value="TreeGrafter"/>
</dbReference>
<evidence type="ECO:0000313" key="15">
    <source>
        <dbReference type="Proteomes" id="UP000800097"/>
    </source>
</evidence>
<keyword evidence="8 10" id="KW-0238">DNA-binding</keyword>
<keyword evidence="9 10" id="KW-0413">Isomerase</keyword>
<organism evidence="14 15">
    <name type="scientific">Westerdykella ornata</name>
    <dbReference type="NCBI Taxonomy" id="318751"/>
    <lineage>
        <taxon>Eukaryota</taxon>
        <taxon>Fungi</taxon>
        <taxon>Dikarya</taxon>
        <taxon>Ascomycota</taxon>
        <taxon>Pezizomycotina</taxon>
        <taxon>Dothideomycetes</taxon>
        <taxon>Pleosporomycetidae</taxon>
        <taxon>Pleosporales</taxon>
        <taxon>Sporormiaceae</taxon>
        <taxon>Westerdykella</taxon>
    </lineage>
</organism>
<dbReference type="InterPro" id="IPR036078">
    <property type="entry name" value="Spo11/TopoVI_A_sf"/>
</dbReference>
<evidence type="ECO:0000256" key="9">
    <source>
        <dbReference type="ARBA" id="ARBA00023235"/>
    </source>
</evidence>
<dbReference type="PANTHER" id="PTHR10848:SF0">
    <property type="entry name" value="MEIOTIC RECOMBINATION PROTEIN SPO11"/>
    <property type="match status" value="1"/>
</dbReference>
<accession>A0A6A6JKT6</accession>
<feature type="region of interest" description="Disordered" evidence="11">
    <location>
        <begin position="1"/>
        <end position="38"/>
    </location>
</feature>
<evidence type="ECO:0000259" key="13">
    <source>
        <dbReference type="Pfam" id="PF21180"/>
    </source>
</evidence>
<dbReference type="FunFam" id="3.40.1360.10:FF:000018">
    <property type="entry name" value="Type II DNA topoisomerase VI subunit A"/>
    <property type="match status" value="1"/>
</dbReference>
<dbReference type="GO" id="GO:0007131">
    <property type="term" value="P:reciprocal meiotic recombination"/>
    <property type="evidence" value="ECO:0007669"/>
    <property type="project" value="TreeGrafter"/>
</dbReference>
<evidence type="ECO:0000313" key="14">
    <source>
        <dbReference type="EMBL" id="KAF2276558.1"/>
    </source>
</evidence>
<dbReference type="InterPro" id="IPR036388">
    <property type="entry name" value="WH-like_DNA-bd_sf"/>
</dbReference>
<dbReference type="PROSITE" id="PS52041">
    <property type="entry name" value="TOPO_IIB"/>
    <property type="match status" value="1"/>
</dbReference>
<comment type="similarity">
    <text evidence="3 10">Belongs to the TOP6A family.</text>
</comment>
<evidence type="ECO:0000256" key="2">
    <source>
        <dbReference type="ARBA" id="ARBA00001946"/>
    </source>
</evidence>